<dbReference type="GO" id="GO:0003677">
    <property type="term" value="F:DNA binding"/>
    <property type="evidence" value="ECO:0007669"/>
    <property type="project" value="UniProtKB-KW"/>
</dbReference>
<evidence type="ECO:0000256" key="2">
    <source>
        <dbReference type="ARBA" id="ARBA00006474"/>
    </source>
</evidence>
<evidence type="ECO:0000256" key="9">
    <source>
        <dbReference type="ARBA" id="ARBA00022989"/>
    </source>
</evidence>
<dbReference type="InterPro" id="IPR018541">
    <property type="entry name" value="Ftsk_gamma"/>
</dbReference>
<dbReference type="InterPro" id="IPR036388">
    <property type="entry name" value="WH-like_DNA-bd_sf"/>
</dbReference>
<name>A0A7Y8VST3_9FIRM</name>
<feature type="transmembrane region" description="Helical" evidence="17">
    <location>
        <begin position="186"/>
        <end position="208"/>
    </location>
</feature>
<dbReference type="Pfam" id="PF01580">
    <property type="entry name" value="FtsK_SpoIIIE"/>
    <property type="match status" value="1"/>
</dbReference>
<dbReference type="PANTHER" id="PTHR22683:SF41">
    <property type="entry name" value="DNA TRANSLOCASE FTSK"/>
    <property type="match status" value="1"/>
</dbReference>
<feature type="region of interest" description="Disordered" evidence="16">
    <location>
        <begin position="268"/>
        <end position="292"/>
    </location>
</feature>
<feature type="region of interest" description="Disordered" evidence="16">
    <location>
        <begin position="440"/>
        <end position="496"/>
    </location>
</feature>
<keyword evidence="6 15" id="KW-0547">Nucleotide-binding</keyword>
<keyword evidence="3" id="KW-1003">Cell membrane</keyword>
<evidence type="ECO:0000313" key="19">
    <source>
        <dbReference type="EMBL" id="NWO23986.1"/>
    </source>
</evidence>
<evidence type="ECO:0000256" key="15">
    <source>
        <dbReference type="PROSITE-ProRule" id="PRU00289"/>
    </source>
</evidence>
<dbReference type="AlphaFoldDB" id="A0A7Y8VST3"/>
<evidence type="ECO:0000256" key="5">
    <source>
        <dbReference type="ARBA" id="ARBA00022692"/>
    </source>
</evidence>
<dbReference type="InterPro" id="IPR041027">
    <property type="entry name" value="FtsK_alpha"/>
</dbReference>
<keyword evidence="12" id="KW-0131">Cell cycle</keyword>
<keyword evidence="7" id="KW-0159">Chromosome partition</keyword>
<evidence type="ECO:0000256" key="16">
    <source>
        <dbReference type="SAM" id="MobiDB-lite"/>
    </source>
</evidence>
<feature type="binding site" evidence="15">
    <location>
        <begin position="741"/>
        <end position="748"/>
    </location>
    <ligand>
        <name>ATP</name>
        <dbReference type="ChEBI" id="CHEBI:30616"/>
    </ligand>
</feature>
<reference evidence="19 20" key="1">
    <citation type="submission" date="2020-06" db="EMBL/GenBank/DDBJ databases">
        <title>Mogibacterium timidum strain W9173 genomic sequence.</title>
        <authorList>
            <person name="Wade W.G."/>
            <person name="Johnston C.D."/>
            <person name="Chen T."/>
            <person name="Dewhirst F.E."/>
        </authorList>
    </citation>
    <scope>NUCLEOTIDE SEQUENCE [LARGE SCALE GENOMIC DNA]</scope>
    <source>
        <strain evidence="19 20">W9173</strain>
    </source>
</reference>
<keyword evidence="20" id="KW-1185">Reference proteome</keyword>
<comment type="caution">
    <text evidence="19">The sequence shown here is derived from an EMBL/GenBank/DDBJ whole genome shotgun (WGS) entry which is preliminary data.</text>
</comment>
<feature type="compositionally biased region" description="Basic and acidic residues" evidence="16">
    <location>
        <begin position="555"/>
        <end position="570"/>
    </location>
</feature>
<organism evidence="19 20">
    <name type="scientific">Mogibacterium timidum</name>
    <dbReference type="NCBI Taxonomy" id="35519"/>
    <lineage>
        <taxon>Bacteria</taxon>
        <taxon>Bacillati</taxon>
        <taxon>Bacillota</taxon>
        <taxon>Clostridia</taxon>
        <taxon>Peptostreptococcales</taxon>
        <taxon>Anaerovoracaceae</taxon>
        <taxon>Mogibacterium</taxon>
    </lineage>
</organism>
<dbReference type="PANTHER" id="PTHR22683">
    <property type="entry name" value="SPORULATION PROTEIN RELATED"/>
    <property type="match status" value="1"/>
</dbReference>
<accession>A0A7Y8VST3</accession>
<dbReference type="CDD" id="cd01127">
    <property type="entry name" value="TrwB_TraG_TraD_VirD4"/>
    <property type="match status" value="1"/>
</dbReference>
<evidence type="ECO:0000256" key="6">
    <source>
        <dbReference type="ARBA" id="ARBA00022741"/>
    </source>
</evidence>
<dbReference type="Gene3D" id="3.40.50.300">
    <property type="entry name" value="P-loop containing nucleotide triphosphate hydrolases"/>
    <property type="match status" value="1"/>
</dbReference>
<dbReference type="Pfam" id="PF17854">
    <property type="entry name" value="FtsK_alpha"/>
    <property type="match status" value="1"/>
</dbReference>
<evidence type="ECO:0000256" key="7">
    <source>
        <dbReference type="ARBA" id="ARBA00022829"/>
    </source>
</evidence>
<evidence type="ECO:0000256" key="13">
    <source>
        <dbReference type="ARBA" id="ARBA00024986"/>
    </source>
</evidence>
<feature type="compositionally biased region" description="Low complexity" evidence="16">
    <location>
        <begin position="542"/>
        <end position="553"/>
    </location>
</feature>
<evidence type="ECO:0000256" key="14">
    <source>
        <dbReference type="ARBA" id="ARBA00025923"/>
    </source>
</evidence>
<feature type="transmembrane region" description="Helical" evidence="17">
    <location>
        <begin position="96"/>
        <end position="117"/>
    </location>
</feature>
<dbReference type="EMBL" id="JABXYR010000002">
    <property type="protein sequence ID" value="NWO23986.1"/>
    <property type="molecule type" value="Genomic_DNA"/>
</dbReference>
<sequence>MAEEKKKRGPGRPPGSKNKSKKNSTSSSDKRSSSKAETAEQKQIREMQEKRNSNRKLIDEIWGIAIFAIGIFLVFTMKNNSTGSFGHGIHNVLRGLFGGMSYVLPYFLIVVAVCLFFQKLQHLNARTASLTALVYLMMCALNGYRFVNSGKPKFGFGDILLYYRGGVRGNNAGAVGMELANILVKFIGRPGLIIFALAAIIISILLVANTPISKQIKAFKEAREEKRLIKEFERSGGTVSPVASQYENISTDTAVSSARPSVNEQMEFGSHDHRMGTKATSPNPASGTSFTSNAHIASVDDSYVGYSPNVQDEEPTSGLFGRMLAKHLNSKKQKSVTDAGIGTVTANPVNAAAGNRTTDVGGSAYSSMDAAYKEKKTATGFPDESTRREIASMLDSNAPFEEDESGIYDGYRGKAARQIGTGLGSSDDGIVTGTGYGLDGKSGEAGTEKTTGLGGYDGAPEDGAAPKGRGFGLDGGKPSGKSKVAEYRGRASGGSDSAFISSPGSNYLYGAGASRDFGAGVGVTAAGAIAAANKRSADAIDSSDNMTSSTSSNEALHEQKEDNRPTKADQDEIAKQALAGQSRRDDDYVFPSVDLLNRPKPGNNLMSGQQLEEKAHLLERTLNDFNVEATVLNVTQGASVTRYEVQPATGVKVSKITGLADDIALNMRAKSIRIEAPIPGKAAVGIEVENEKAAPVLIRELIESNDFRCAKSKISFVVGKDVSGRNIVADLHSMPHMLIAGATGSGKSVCINTIITSILYKASPDEVKLVLIDPKVVELGSYNGIPHMLIPVVTDPKKAAAALNWAVNEMQQRYNKFAELGAKDLASYNHTVSTNGEGDNVLPQIVIVIDELADLMMAASSQVEEAICRLAQKARAAGMHLIVATQRPSVDVVTGLIKANIPSRIAFSVSSQFDSRTILDTAGAEKLLGKGDMLFSPVDANKPIRIQGPFISEAESAAVIEFVKSQSETEYRDDVIRTIEVSDKPAAQGDSLSDELTEDAIEFILKQKQASVSMLQRRFRIGYNRAARIIDEIEEMGIIGPSDGSRPRQVLTTEEEYYDQPDQTVFVDESIDAEAVNLYGDEPIEND</sequence>
<dbReference type="InterPro" id="IPR002543">
    <property type="entry name" value="FtsK_dom"/>
</dbReference>
<evidence type="ECO:0000259" key="18">
    <source>
        <dbReference type="PROSITE" id="PS50901"/>
    </source>
</evidence>
<dbReference type="PROSITE" id="PS50901">
    <property type="entry name" value="FTSK"/>
    <property type="match status" value="1"/>
</dbReference>
<feature type="compositionally biased region" description="Basic and acidic residues" evidence="16">
    <location>
        <begin position="28"/>
        <end position="51"/>
    </location>
</feature>
<dbReference type="Pfam" id="PF13491">
    <property type="entry name" value="FtsK_4TM"/>
    <property type="match status" value="1"/>
</dbReference>
<dbReference type="GO" id="GO:0005886">
    <property type="term" value="C:plasma membrane"/>
    <property type="evidence" value="ECO:0007669"/>
    <property type="project" value="UniProtKB-SubCell"/>
</dbReference>
<feature type="region of interest" description="Disordered" evidence="16">
    <location>
        <begin position="534"/>
        <end position="570"/>
    </location>
</feature>
<evidence type="ECO:0000256" key="8">
    <source>
        <dbReference type="ARBA" id="ARBA00022840"/>
    </source>
</evidence>
<keyword evidence="5 17" id="KW-0812">Transmembrane</keyword>
<keyword evidence="11 17" id="KW-0472">Membrane</keyword>
<dbReference type="SUPFAM" id="SSF46785">
    <property type="entry name" value="Winged helix' DNA-binding domain"/>
    <property type="match status" value="1"/>
</dbReference>
<dbReference type="Pfam" id="PF09397">
    <property type="entry name" value="FtsK_gamma"/>
    <property type="match status" value="1"/>
</dbReference>
<evidence type="ECO:0000313" key="20">
    <source>
        <dbReference type="Proteomes" id="UP000526307"/>
    </source>
</evidence>
<dbReference type="SUPFAM" id="SSF52540">
    <property type="entry name" value="P-loop containing nucleoside triphosphate hydrolases"/>
    <property type="match status" value="1"/>
</dbReference>
<dbReference type="Gene3D" id="3.30.980.40">
    <property type="match status" value="1"/>
</dbReference>
<comment type="subcellular location">
    <subcellularLocation>
        <location evidence="1">Cell membrane</location>
        <topology evidence="1">Multi-pass membrane protein</topology>
    </subcellularLocation>
</comment>
<feature type="transmembrane region" description="Helical" evidence="17">
    <location>
        <begin position="57"/>
        <end position="76"/>
    </location>
</feature>
<feature type="compositionally biased region" description="Gly residues" evidence="16">
    <location>
        <begin position="469"/>
        <end position="478"/>
    </location>
</feature>
<keyword evidence="4" id="KW-0132">Cell division</keyword>
<dbReference type="InterPro" id="IPR025199">
    <property type="entry name" value="FtsK_4TM"/>
</dbReference>
<evidence type="ECO:0000256" key="11">
    <source>
        <dbReference type="ARBA" id="ARBA00023136"/>
    </source>
</evidence>
<keyword evidence="9 17" id="KW-1133">Transmembrane helix</keyword>
<comment type="subunit">
    <text evidence="14">Homohexamer. Forms a ring that surrounds DNA.</text>
</comment>
<protein>
    <submittedName>
        <fullName evidence="19">DNA translocase FtsK 4TM domain-containing protein</fullName>
    </submittedName>
</protein>
<evidence type="ECO:0000256" key="4">
    <source>
        <dbReference type="ARBA" id="ARBA00022618"/>
    </source>
</evidence>
<comment type="similarity">
    <text evidence="2">Belongs to the FtsK/SpoIIIE/SftA family.</text>
</comment>
<keyword evidence="8 15" id="KW-0067">ATP-binding</keyword>
<feature type="domain" description="FtsK" evidence="18">
    <location>
        <begin position="724"/>
        <end position="916"/>
    </location>
</feature>
<dbReference type="InterPro" id="IPR027417">
    <property type="entry name" value="P-loop_NTPase"/>
</dbReference>
<dbReference type="InterPro" id="IPR036390">
    <property type="entry name" value="WH_DNA-bd_sf"/>
</dbReference>
<dbReference type="RefSeq" id="WP_178978797.1">
    <property type="nucleotide sequence ID" value="NZ_JABXYR010000002.1"/>
</dbReference>
<dbReference type="SMART" id="SM00843">
    <property type="entry name" value="Ftsk_gamma"/>
    <property type="match status" value="1"/>
</dbReference>
<feature type="compositionally biased region" description="Polar residues" evidence="16">
    <location>
        <begin position="278"/>
        <end position="292"/>
    </location>
</feature>
<gene>
    <name evidence="19" type="ORF">HW270_07980</name>
</gene>
<dbReference type="InterPro" id="IPR050206">
    <property type="entry name" value="FtsK/SpoIIIE/SftA"/>
</dbReference>
<dbReference type="GO" id="GO:0051301">
    <property type="term" value="P:cell division"/>
    <property type="evidence" value="ECO:0007669"/>
    <property type="project" value="UniProtKB-KW"/>
</dbReference>
<feature type="region of interest" description="Disordered" evidence="16">
    <location>
        <begin position="1"/>
        <end position="51"/>
    </location>
</feature>
<dbReference type="InterPro" id="IPR003593">
    <property type="entry name" value="AAA+_ATPase"/>
</dbReference>
<dbReference type="Gene3D" id="1.10.10.10">
    <property type="entry name" value="Winged helix-like DNA-binding domain superfamily/Winged helix DNA-binding domain"/>
    <property type="match status" value="1"/>
</dbReference>
<evidence type="ECO:0000256" key="1">
    <source>
        <dbReference type="ARBA" id="ARBA00004651"/>
    </source>
</evidence>
<dbReference type="GO" id="GO:0007059">
    <property type="term" value="P:chromosome segregation"/>
    <property type="evidence" value="ECO:0007669"/>
    <property type="project" value="UniProtKB-KW"/>
</dbReference>
<dbReference type="Proteomes" id="UP000526307">
    <property type="component" value="Unassembled WGS sequence"/>
</dbReference>
<comment type="function">
    <text evidence="13">Essential cell division protein that coordinates cell division and chromosome segregation. The N-terminus is involved in assembly of the cell-division machinery. The C-terminus functions as a DNA motor that moves dsDNA in an ATP-dependent manner towards the dif recombination site, which is located within the replication terminus region. Required for activation of the Xer recombinase, allowing activation of chromosome unlinking by recombination.</text>
</comment>
<dbReference type="GO" id="GO:0005524">
    <property type="term" value="F:ATP binding"/>
    <property type="evidence" value="ECO:0007669"/>
    <property type="project" value="UniProtKB-UniRule"/>
</dbReference>
<evidence type="ECO:0000256" key="10">
    <source>
        <dbReference type="ARBA" id="ARBA00023125"/>
    </source>
</evidence>
<keyword evidence="10" id="KW-0238">DNA-binding</keyword>
<dbReference type="SMART" id="SM00382">
    <property type="entry name" value="AAA"/>
    <property type="match status" value="1"/>
</dbReference>
<evidence type="ECO:0000256" key="12">
    <source>
        <dbReference type="ARBA" id="ARBA00023306"/>
    </source>
</evidence>
<evidence type="ECO:0000256" key="17">
    <source>
        <dbReference type="SAM" id="Phobius"/>
    </source>
</evidence>
<evidence type="ECO:0000256" key="3">
    <source>
        <dbReference type="ARBA" id="ARBA00022475"/>
    </source>
</evidence>
<proteinExistence type="inferred from homology"/>